<evidence type="ECO:0000256" key="1">
    <source>
        <dbReference type="ARBA" id="ARBA00000900"/>
    </source>
</evidence>
<keyword evidence="6" id="KW-0479">Metal-binding</keyword>
<dbReference type="InterPro" id="IPR013083">
    <property type="entry name" value="Znf_RING/FYVE/PHD"/>
</dbReference>
<evidence type="ECO:0000256" key="8">
    <source>
        <dbReference type="ARBA" id="ARBA00022786"/>
    </source>
</evidence>
<dbReference type="EC" id="2.3.2.27" evidence="4"/>
<dbReference type="AlphaFoldDB" id="A0A8T0H8E5"/>
<evidence type="ECO:0000256" key="2">
    <source>
        <dbReference type="ARBA" id="ARBA00004906"/>
    </source>
</evidence>
<evidence type="ECO:0000256" key="9">
    <source>
        <dbReference type="ARBA" id="ARBA00022833"/>
    </source>
</evidence>
<evidence type="ECO:0000256" key="6">
    <source>
        <dbReference type="ARBA" id="ARBA00022723"/>
    </source>
</evidence>
<evidence type="ECO:0000313" key="12">
    <source>
        <dbReference type="EMBL" id="KAG0566947.1"/>
    </source>
</evidence>
<dbReference type="InterPro" id="IPR049548">
    <property type="entry name" value="Sina-like_RING"/>
</dbReference>
<dbReference type="InterPro" id="IPR013010">
    <property type="entry name" value="Znf_SIAH"/>
</dbReference>
<dbReference type="GO" id="GO:0061630">
    <property type="term" value="F:ubiquitin protein ligase activity"/>
    <property type="evidence" value="ECO:0007669"/>
    <property type="project" value="UniProtKB-EC"/>
</dbReference>
<dbReference type="Gene3D" id="3.30.40.10">
    <property type="entry name" value="Zinc/RING finger domain, C3HC4 (zinc finger)"/>
    <property type="match status" value="1"/>
</dbReference>
<protein>
    <recommendedName>
        <fullName evidence="4">RING-type E3 ubiquitin transferase</fullName>
        <ecNumber evidence="4">2.3.2.27</ecNumber>
    </recommendedName>
</protein>
<dbReference type="EMBL" id="CM026428">
    <property type="protein sequence ID" value="KAG0566947.1"/>
    <property type="molecule type" value="Genomic_DNA"/>
</dbReference>
<dbReference type="InterPro" id="IPR052088">
    <property type="entry name" value="E3_ubiquitin-ligase_SINA"/>
</dbReference>
<evidence type="ECO:0000313" key="13">
    <source>
        <dbReference type="Proteomes" id="UP000822688"/>
    </source>
</evidence>
<dbReference type="GO" id="GO:0005737">
    <property type="term" value="C:cytoplasm"/>
    <property type="evidence" value="ECO:0007669"/>
    <property type="project" value="TreeGrafter"/>
</dbReference>
<name>A0A8T0H8E5_CERPU</name>
<dbReference type="SUPFAM" id="SSF49599">
    <property type="entry name" value="TRAF domain-like"/>
    <property type="match status" value="1"/>
</dbReference>
<keyword evidence="8" id="KW-0833">Ubl conjugation pathway</keyword>
<proteinExistence type="inferred from homology"/>
<comment type="pathway">
    <text evidence="2">Protein modification; protein ubiquitination.</text>
</comment>
<evidence type="ECO:0000256" key="7">
    <source>
        <dbReference type="ARBA" id="ARBA00022771"/>
    </source>
</evidence>
<comment type="similarity">
    <text evidence="3">Belongs to the SINA (Seven in absentia) family.</text>
</comment>
<organism evidence="12 13">
    <name type="scientific">Ceratodon purpureus</name>
    <name type="common">Fire moss</name>
    <name type="synonym">Dicranum purpureum</name>
    <dbReference type="NCBI Taxonomy" id="3225"/>
    <lineage>
        <taxon>Eukaryota</taxon>
        <taxon>Viridiplantae</taxon>
        <taxon>Streptophyta</taxon>
        <taxon>Embryophyta</taxon>
        <taxon>Bryophyta</taxon>
        <taxon>Bryophytina</taxon>
        <taxon>Bryopsida</taxon>
        <taxon>Dicranidae</taxon>
        <taxon>Pseudoditrichales</taxon>
        <taxon>Ditrichaceae</taxon>
        <taxon>Ceratodon</taxon>
    </lineage>
</organism>
<feature type="domain" description="SIAH-type" evidence="11">
    <location>
        <begin position="113"/>
        <end position="171"/>
    </location>
</feature>
<dbReference type="Proteomes" id="UP000822688">
    <property type="component" value="Chromosome 7"/>
</dbReference>
<dbReference type="GO" id="GO:0008270">
    <property type="term" value="F:zinc ion binding"/>
    <property type="evidence" value="ECO:0007669"/>
    <property type="project" value="UniProtKB-KW"/>
</dbReference>
<dbReference type="Pfam" id="PF21362">
    <property type="entry name" value="Sina_RING"/>
    <property type="match status" value="1"/>
</dbReference>
<evidence type="ECO:0000256" key="3">
    <source>
        <dbReference type="ARBA" id="ARBA00009119"/>
    </source>
</evidence>
<dbReference type="Pfam" id="PF21361">
    <property type="entry name" value="Sina_ZnF"/>
    <property type="match status" value="1"/>
</dbReference>
<evidence type="ECO:0000256" key="10">
    <source>
        <dbReference type="PROSITE-ProRule" id="PRU00455"/>
    </source>
</evidence>
<comment type="catalytic activity">
    <reaction evidence="1">
        <text>S-ubiquitinyl-[E2 ubiquitin-conjugating enzyme]-L-cysteine + [acceptor protein]-L-lysine = [E2 ubiquitin-conjugating enzyme]-L-cysteine + N(6)-ubiquitinyl-[acceptor protein]-L-lysine.</text>
        <dbReference type="EC" id="2.3.2.27"/>
    </reaction>
</comment>
<keyword evidence="9" id="KW-0862">Zinc</keyword>
<evidence type="ECO:0000256" key="4">
    <source>
        <dbReference type="ARBA" id="ARBA00012483"/>
    </source>
</evidence>
<sequence>MDDPEHVTDFCAEHFCLVCASAAFGLQQELEEWTASSTNEQLAGEEKPKFNFDADLVDLTCIVCKKDVFPPVLQCQNGHLACIECSQRVAQCSACSRSISRIKNVALEKILTSATVSCKYARMGCTEVCTFMSRDSHEKICSFEPKMCTVPGCNLAGFEARFPEHLKSEHNVDNIIDLENCTSEAGEYSLMATLYLDSSNSKALLTHENGVDCYLLHQESTTSGELLHITALEESLKRKYQIAVEINNEQTYCYKSVSAANTHQHGRLLVPKQPGVTFEKMFCKIRLE</sequence>
<evidence type="ECO:0000259" key="11">
    <source>
        <dbReference type="PROSITE" id="PS51081"/>
    </source>
</evidence>
<reference evidence="12" key="1">
    <citation type="submission" date="2020-06" db="EMBL/GenBank/DDBJ databases">
        <title>WGS assembly of Ceratodon purpureus strain R40.</title>
        <authorList>
            <person name="Carey S.B."/>
            <person name="Jenkins J."/>
            <person name="Shu S."/>
            <person name="Lovell J.T."/>
            <person name="Sreedasyam A."/>
            <person name="Maumus F."/>
            <person name="Tiley G.P."/>
            <person name="Fernandez-Pozo N."/>
            <person name="Barry K."/>
            <person name="Chen C."/>
            <person name="Wang M."/>
            <person name="Lipzen A."/>
            <person name="Daum C."/>
            <person name="Saski C.A."/>
            <person name="Payton A.C."/>
            <person name="Mcbreen J.C."/>
            <person name="Conrad R.E."/>
            <person name="Kollar L.M."/>
            <person name="Olsson S."/>
            <person name="Huttunen S."/>
            <person name="Landis J.B."/>
            <person name="Wickett N.J."/>
            <person name="Johnson M.G."/>
            <person name="Rensing S.A."/>
            <person name="Grimwood J."/>
            <person name="Schmutz J."/>
            <person name="Mcdaniel S.F."/>
        </authorList>
    </citation>
    <scope>NUCLEOTIDE SEQUENCE</scope>
    <source>
        <strain evidence="12">R40</strain>
    </source>
</reference>
<comment type="caution">
    <text evidence="12">The sequence shown here is derived from an EMBL/GenBank/DDBJ whole genome shotgun (WGS) entry which is preliminary data.</text>
</comment>
<keyword evidence="5" id="KW-0808">Transferase</keyword>
<keyword evidence="13" id="KW-1185">Reference proteome</keyword>
<keyword evidence="7 10" id="KW-0863">Zinc-finger</keyword>
<dbReference type="PANTHER" id="PTHR10315:SF83">
    <property type="entry name" value="RING-TYPE E3 UBIQUITIN TRANSFERASE"/>
    <property type="match status" value="1"/>
</dbReference>
<evidence type="ECO:0000256" key="5">
    <source>
        <dbReference type="ARBA" id="ARBA00022679"/>
    </source>
</evidence>
<accession>A0A8T0H8E5</accession>
<dbReference type="PROSITE" id="PS51081">
    <property type="entry name" value="ZF_SIAH"/>
    <property type="match status" value="1"/>
</dbReference>
<gene>
    <name evidence="12" type="ORF">KC19_7G099000</name>
</gene>
<dbReference type="PANTHER" id="PTHR10315">
    <property type="entry name" value="E3 UBIQUITIN PROTEIN LIGASE SIAH"/>
    <property type="match status" value="1"/>
</dbReference>